<dbReference type="PANTHER" id="PTHR22807">
    <property type="entry name" value="NOP2 YEAST -RELATED NOL1/NOP2/FMU SUN DOMAIN-CONTAINING"/>
    <property type="match status" value="1"/>
</dbReference>
<evidence type="ECO:0000256" key="4">
    <source>
        <dbReference type="ARBA" id="ARBA00022884"/>
    </source>
</evidence>
<evidence type="ECO:0000256" key="3">
    <source>
        <dbReference type="ARBA" id="ARBA00022691"/>
    </source>
</evidence>
<evidence type="ECO:0000313" key="8">
    <source>
        <dbReference type="EMBL" id="XAE43796.1"/>
    </source>
</evidence>
<dbReference type="Gene3D" id="1.10.940.10">
    <property type="entry name" value="NusB-like"/>
    <property type="match status" value="1"/>
</dbReference>
<keyword evidence="2 5" id="KW-0808">Transferase</keyword>
<comment type="similarity">
    <text evidence="5">Belongs to the class I-like SAM-binding methyltransferase superfamily. RsmB/NOP family.</text>
</comment>
<reference evidence="8 9" key="1">
    <citation type="submission" date="2024-04" db="EMBL/GenBank/DDBJ databases">
        <title>Complete genome sequence of Nguyenibacter vanlangesis HBCM-1154, a strain capable of nitrogen fixation, IAA production, and phosphorus solubilization isolated from sugarcane soil.</title>
        <authorList>
            <person name="MY HANH P."/>
        </authorList>
    </citation>
    <scope>NUCLEOTIDE SEQUENCE [LARGE SCALE GENOMIC DNA]</scope>
    <source>
        <strain evidence="8 9">HBCM 1154</strain>
    </source>
</reference>
<keyword evidence="9" id="KW-1185">Reference proteome</keyword>
<organism evidence="8 9">
    <name type="scientific">Nguyenibacter vanlangensis</name>
    <dbReference type="NCBI Taxonomy" id="1216886"/>
    <lineage>
        <taxon>Bacteria</taxon>
        <taxon>Pseudomonadati</taxon>
        <taxon>Pseudomonadota</taxon>
        <taxon>Alphaproteobacteria</taxon>
        <taxon>Acetobacterales</taxon>
        <taxon>Acetobacteraceae</taxon>
        <taxon>Nguyenibacter</taxon>
    </lineage>
</organism>
<sequence length="516" mass="53650">MPRGMPRGGWRRGGGRAISTGEWRRPGPRVAGWTRDRQAGRIMKQGAARGNGKAVAGAAAGADAGARAGRGARAGSGAGAGTGTGAGAGADPTRDIAFDIVLGVLEHRRMLETGLEQSPAARGADARDRAAAHRLAATVLRRMGTAGMVLEPFLKKEPPLPVRVVLLIGVAQILFLDTPAHAAVGTSVSLARRRGLAPFAGLVNAVLRRVSQAGPAALDGLDQARLDVPPWLWSAWGDLARPVAEALGREAPLDLTLRPGAEPPPGGVGLPGGTVRLPAGTRVAELPGYAEGAFWVQDAAAALPARLLAARPGERIADLCAAPGGKTAQLALAGAAVTAIEREPGRMARLRENLERLGLAGQGVGEQGAGEMGRVATVLGDAAAWRPESPLDAVLLDAPCSATGTARRHPDVLWIKRPRDLAALTEGQDRLLAAARDMLRPGGRLVYAVCSLQPEEGPQRARAAEAMGLRPDPFTPEELAFLPEALTPEGWLRTHPGMWAEQGGMDGFFAARFRRA</sequence>
<keyword evidence="4 5" id="KW-0694">RNA-binding</keyword>
<comment type="caution">
    <text evidence="5">Lacks conserved residue(s) required for the propagation of feature annotation.</text>
</comment>
<feature type="domain" description="SAM-dependent MTase RsmB/NOP-type" evidence="7">
    <location>
        <begin position="222"/>
        <end position="516"/>
    </location>
</feature>
<evidence type="ECO:0000259" key="7">
    <source>
        <dbReference type="PROSITE" id="PS51686"/>
    </source>
</evidence>
<evidence type="ECO:0000256" key="2">
    <source>
        <dbReference type="ARBA" id="ARBA00022679"/>
    </source>
</evidence>
<feature type="binding site" evidence="5">
    <location>
        <position position="397"/>
    </location>
    <ligand>
        <name>S-adenosyl-L-methionine</name>
        <dbReference type="ChEBI" id="CHEBI:59789"/>
    </ligand>
</feature>
<dbReference type="Proteomes" id="UP001449795">
    <property type="component" value="Chromosome"/>
</dbReference>
<dbReference type="InterPro" id="IPR006027">
    <property type="entry name" value="NusB_RsmB_TIM44"/>
</dbReference>
<evidence type="ECO:0000256" key="1">
    <source>
        <dbReference type="ARBA" id="ARBA00022603"/>
    </source>
</evidence>
<feature type="active site" description="Nucleophile" evidence="5">
    <location>
        <position position="450"/>
    </location>
</feature>
<dbReference type="Pfam" id="PF01189">
    <property type="entry name" value="Methyltr_RsmB-F"/>
    <property type="match status" value="1"/>
</dbReference>
<dbReference type="RefSeq" id="WP_342629157.1">
    <property type="nucleotide sequence ID" value="NZ_CP152276.1"/>
</dbReference>
<dbReference type="PROSITE" id="PS51686">
    <property type="entry name" value="SAM_MT_RSMB_NOP"/>
    <property type="match status" value="1"/>
</dbReference>
<dbReference type="SUPFAM" id="SSF53335">
    <property type="entry name" value="S-adenosyl-L-methionine-dependent methyltransferases"/>
    <property type="match status" value="1"/>
</dbReference>
<dbReference type="Gene3D" id="3.40.50.150">
    <property type="entry name" value="Vaccinia Virus protein VP39"/>
    <property type="match status" value="1"/>
</dbReference>
<evidence type="ECO:0000256" key="5">
    <source>
        <dbReference type="PROSITE-ProRule" id="PRU01023"/>
    </source>
</evidence>
<dbReference type="Pfam" id="PF01029">
    <property type="entry name" value="NusB"/>
    <property type="match status" value="1"/>
</dbReference>
<evidence type="ECO:0000256" key="6">
    <source>
        <dbReference type="SAM" id="MobiDB-lite"/>
    </source>
</evidence>
<dbReference type="InterPro" id="IPR023267">
    <property type="entry name" value="RCMT"/>
</dbReference>
<dbReference type="PANTHER" id="PTHR22807:SF61">
    <property type="entry name" value="NOL1_NOP2_SUN FAMILY PROTEIN _ ANTITERMINATION NUSB DOMAIN-CONTAINING PROTEIN"/>
    <property type="match status" value="1"/>
</dbReference>
<dbReference type="CDD" id="cd02440">
    <property type="entry name" value="AdoMet_MTases"/>
    <property type="match status" value="1"/>
</dbReference>
<name>A0ABZ3D8M9_9PROT</name>
<evidence type="ECO:0000313" key="9">
    <source>
        <dbReference type="Proteomes" id="UP001449795"/>
    </source>
</evidence>
<proteinExistence type="inferred from homology"/>
<dbReference type="InterPro" id="IPR049560">
    <property type="entry name" value="MeTrfase_RsmB-F_NOP2_cat"/>
</dbReference>
<dbReference type="InterPro" id="IPR035926">
    <property type="entry name" value="NusB-like_sf"/>
</dbReference>
<dbReference type="InterPro" id="IPR001678">
    <property type="entry name" value="MeTrfase_RsmB-F_NOP2_dom"/>
</dbReference>
<feature type="binding site" evidence="5">
    <location>
        <position position="341"/>
    </location>
    <ligand>
        <name>S-adenosyl-L-methionine</name>
        <dbReference type="ChEBI" id="CHEBI:59789"/>
    </ligand>
</feature>
<gene>
    <name evidence="8" type="ORF">AAC691_04980</name>
</gene>
<dbReference type="EMBL" id="CP152276">
    <property type="protein sequence ID" value="XAE43796.1"/>
    <property type="molecule type" value="Genomic_DNA"/>
</dbReference>
<protein>
    <submittedName>
        <fullName evidence="8">Transcription antitermination factor NusB</fullName>
    </submittedName>
</protein>
<feature type="region of interest" description="Disordered" evidence="6">
    <location>
        <begin position="1"/>
        <end position="32"/>
    </location>
</feature>
<keyword evidence="1 5" id="KW-0489">Methyltransferase</keyword>
<accession>A0ABZ3D8M9</accession>
<dbReference type="SUPFAM" id="SSF48013">
    <property type="entry name" value="NusB-like"/>
    <property type="match status" value="1"/>
</dbReference>
<keyword evidence="3 5" id="KW-0949">S-adenosyl-L-methionine</keyword>
<feature type="binding site" evidence="5">
    <location>
        <begin position="320"/>
        <end position="326"/>
    </location>
    <ligand>
        <name>S-adenosyl-L-methionine</name>
        <dbReference type="ChEBI" id="CHEBI:59789"/>
    </ligand>
</feature>
<dbReference type="PRINTS" id="PR02008">
    <property type="entry name" value="RCMTFAMILY"/>
</dbReference>
<dbReference type="InterPro" id="IPR029063">
    <property type="entry name" value="SAM-dependent_MTases_sf"/>
</dbReference>
<feature type="compositionally biased region" description="Gly residues" evidence="6">
    <location>
        <begin position="72"/>
        <end position="88"/>
    </location>
</feature>
<feature type="region of interest" description="Disordered" evidence="6">
    <location>
        <begin position="68"/>
        <end position="89"/>
    </location>
</feature>